<keyword evidence="5" id="KW-0812">Transmembrane</keyword>
<dbReference type="Gene3D" id="6.10.280.130">
    <property type="match status" value="1"/>
</dbReference>
<evidence type="ECO:0000259" key="6">
    <source>
        <dbReference type="PROSITE" id="PS51007"/>
    </source>
</evidence>
<organism evidence="7 8">
    <name type="scientific">Pedobacter ginsengisoli</name>
    <dbReference type="NCBI Taxonomy" id="363852"/>
    <lineage>
        <taxon>Bacteria</taxon>
        <taxon>Pseudomonadati</taxon>
        <taxon>Bacteroidota</taxon>
        <taxon>Sphingobacteriia</taxon>
        <taxon>Sphingobacteriales</taxon>
        <taxon>Sphingobacteriaceae</taxon>
        <taxon>Pedobacter</taxon>
    </lineage>
</organism>
<protein>
    <submittedName>
        <fullName evidence="7">Cytochrome C</fullName>
    </submittedName>
</protein>
<keyword evidence="1 4" id="KW-0349">Heme</keyword>
<dbReference type="PROSITE" id="PS51007">
    <property type="entry name" value="CYTC"/>
    <property type="match status" value="1"/>
</dbReference>
<dbReference type="PANTHER" id="PTHR33751:SF1">
    <property type="entry name" value="CBB3-TYPE CYTOCHROME C OXIDASE SUBUNIT FIXP"/>
    <property type="match status" value="1"/>
</dbReference>
<evidence type="ECO:0000256" key="5">
    <source>
        <dbReference type="SAM" id="Phobius"/>
    </source>
</evidence>
<dbReference type="GO" id="GO:0009055">
    <property type="term" value="F:electron transfer activity"/>
    <property type="evidence" value="ECO:0007669"/>
    <property type="project" value="InterPro"/>
</dbReference>
<dbReference type="SUPFAM" id="SSF46626">
    <property type="entry name" value="Cytochrome c"/>
    <property type="match status" value="1"/>
</dbReference>
<keyword evidence="5" id="KW-1133">Transmembrane helix</keyword>
<evidence type="ECO:0000256" key="2">
    <source>
        <dbReference type="ARBA" id="ARBA00022723"/>
    </source>
</evidence>
<dbReference type="InterPro" id="IPR038414">
    <property type="entry name" value="CcoP_N_sf"/>
</dbReference>
<dbReference type="Gene3D" id="1.10.760.10">
    <property type="entry name" value="Cytochrome c-like domain"/>
    <property type="match status" value="1"/>
</dbReference>
<gene>
    <name evidence="7" type="ORF">CPT03_06425</name>
</gene>
<dbReference type="GO" id="GO:0020037">
    <property type="term" value="F:heme binding"/>
    <property type="evidence" value="ECO:0007669"/>
    <property type="project" value="InterPro"/>
</dbReference>
<dbReference type="KEGG" id="pgs:CPT03_06425"/>
<keyword evidence="8" id="KW-1185">Reference proteome</keyword>
<evidence type="ECO:0000313" key="8">
    <source>
        <dbReference type="Proteomes" id="UP000223749"/>
    </source>
</evidence>
<dbReference type="EMBL" id="CP024091">
    <property type="protein sequence ID" value="ATP56123.1"/>
    <property type="molecule type" value="Genomic_DNA"/>
</dbReference>
<keyword evidence="5" id="KW-0472">Membrane</keyword>
<accession>A0A2D1U3F0</accession>
<proteinExistence type="predicted"/>
<sequence length="265" mass="29231">MTDLFIWALLITAVLLLAVSILLLKVIKVYVNESLNPTEFKTPEEKRLKRLETEAIEAAKPKKTSIWSKIMGLRPIAEEKDMVMEHQFDGIAELDNPTPAWFMVLFYGTIIFAVVYLLSYHVFGVGILQEEEYSIELRQAEDAKIAFLQKPGSSANKINESNVVQSNDAGVLTAGAGLFKTACAPCHGEHAEGLVGPNLTDEFWLHGGNIKDIFKTIKYGVPDKGMIAWEKSLKPKQIADLANYILSLKGSKPAGAKGPQGVKQD</sequence>
<dbReference type="InterPro" id="IPR036909">
    <property type="entry name" value="Cyt_c-like_dom_sf"/>
</dbReference>
<dbReference type="Pfam" id="PF14715">
    <property type="entry name" value="FixP_N"/>
    <property type="match status" value="1"/>
</dbReference>
<dbReference type="Pfam" id="PF13442">
    <property type="entry name" value="Cytochrome_CBB3"/>
    <property type="match status" value="1"/>
</dbReference>
<feature type="domain" description="Cytochrome c" evidence="6">
    <location>
        <begin position="170"/>
        <end position="249"/>
    </location>
</feature>
<dbReference type="OrthoDB" id="9811281at2"/>
<dbReference type="RefSeq" id="WP_099438065.1">
    <property type="nucleotide sequence ID" value="NZ_CP024091.1"/>
</dbReference>
<dbReference type="InterPro" id="IPR032858">
    <property type="entry name" value="CcoP_N"/>
</dbReference>
<dbReference type="AlphaFoldDB" id="A0A2D1U3F0"/>
<keyword evidence="2 4" id="KW-0479">Metal-binding</keyword>
<dbReference type="InterPro" id="IPR009056">
    <property type="entry name" value="Cyt_c-like_dom"/>
</dbReference>
<dbReference type="InterPro" id="IPR050597">
    <property type="entry name" value="Cytochrome_c_Oxidase_Subunit"/>
</dbReference>
<dbReference type="GO" id="GO:0046872">
    <property type="term" value="F:metal ion binding"/>
    <property type="evidence" value="ECO:0007669"/>
    <property type="project" value="UniProtKB-KW"/>
</dbReference>
<evidence type="ECO:0000313" key="7">
    <source>
        <dbReference type="EMBL" id="ATP56123.1"/>
    </source>
</evidence>
<name>A0A2D1U3F0_9SPHI</name>
<reference evidence="7 8" key="1">
    <citation type="submission" date="2017-10" db="EMBL/GenBank/DDBJ databases">
        <title>Whole genome of Pedobacter ginsengisoli T01R-27 isolated from tomato rhizosphere.</title>
        <authorList>
            <person name="Weon H.-Y."/>
            <person name="Lee S.A."/>
            <person name="Sang M.K."/>
            <person name="Song J."/>
        </authorList>
    </citation>
    <scope>NUCLEOTIDE SEQUENCE [LARGE SCALE GENOMIC DNA]</scope>
    <source>
        <strain evidence="7 8">T01R-27</strain>
    </source>
</reference>
<evidence type="ECO:0000256" key="1">
    <source>
        <dbReference type="ARBA" id="ARBA00022617"/>
    </source>
</evidence>
<keyword evidence="3 4" id="KW-0408">Iron</keyword>
<dbReference type="Proteomes" id="UP000223749">
    <property type="component" value="Chromosome"/>
</dbReference>
<evidence type="ECO:0000256" key="4">
    <source>
        <dbReference type="PROSITE-ProRule" id="PRU00433"/>
    </source>
</evidence>
<dbReference type="PANTHER" id="PTHR33751">
    <property type="entry name" value="CBB3-TYPE CYTOCHROME C OXIDASE SUBUNIT FIXP"/>
    <property type="match status" value="1"/>
</dbReference>
<feature type="transmembrane region" description="Helical" evidence="5">
    <location>
        <begin position="6"/>
        <end position="27"/>
    </location>
</feature>
<feature type="transmembrane region" description="Helical" evidence="5">
    <location>
        <begin position="100"/>
        <end position="123"/>
    </location>
</feature>
<evidence type="ECO:0000256" key="3">
    <source>
        <dbReference type="ARBA" id="ARBA00023004"/>
    </source>
</evidence>